<dbReference type="VEuPathDB" id="MicrosporidiaDB:CWI39_1160p0020"/>
<comment type="caution">
    <text evidence="1">The sequence shown here is derived from an EMBL/GenBank/DDBJ whole genome shotgun (WGS) entry which is preliminary data.</text>
</comment>
<proteinExistence type="predicted"/>
<evidence type="ECO:0000313" key="2">
    <source>
        <dbReference type="Proteomes" id="UP000291404"/>
    </source>
</evidence>
<accession>A0A4Q9L6L7</accession>
<keyword evidence="2" id="KW-1185">Reference proteome</keyword>
<dbReference type="EMBL" id="PITI01000954">
    <property type="protein sequence ID" value="TBU03267.1"/>
    <property type="molecule type" value="Genomic_DNA"/>
</dbReference>
<dbReference type="Proteomes" id="UP000291404">
    <property type="component" value="Unassembled WGS sequence"/>
</dbReference>
<protein>
    <submittedName>
        <fullName evidence="1">Uncharacterized protein</fullName>
    </submittedName>
</protein>
<name>A0A4Q9L6L7_9MICR</name>
<dbReference type="AlphaFoldDB" id="A0A4Q9L6L7"/>
<organism evidence="1 2">
    <name type="scientific">Hamiltosporidium magnivora</name>
    <dbReference type="NCBI Taxonomy" id="148818"/>
    <lineage>
        <taxon>Eukaryota</taxon>
        <taxon>Fungi</taxon>
        <taxon>Fungi incertae sedis</taxon>
        <taxon>Microsporidia</taxon>
        <taxon>Dubosqiidae</taxon>
        <taxon>Hamiltosporidium</taxon>
    </lineage>
</organism>
<dbReference type="VEuPathDB" id="MicrosporidiaDB:CWI36_0954p0010"/>
<evidence type="ECO:0000313" key="1">
    <source>
        <dbReference type="EMBL" id="TBU03267.1"/>
    </source>
</evidence>
<sequence length="206" mass="24654">MYKDNDMTLSLVELFCVRKVFDCTTLQRFKNDILLPNLYLTRVKHVKKEDLLNEARESLYCIRLEEAYIYVCIYERLSTCTLARLKSILYLSRIMVAYDYNHYSTVFRVLYPDLHENMFKDCKLLFRIQELVKNCNGDTSRLEIIDILHVVTEEVQLNCILAEDELAYYSLLHDILEEKTVNMPNIFDYIDPVEYYSLYLNVTRFN</sequence>
<reference evidence="1 2" key="1">
    <citation type="submission" date="2017-12" db="EMBL/GenBank/DDBJ databases">
        <authorList>
            <person name="Pombert J.-F."/>
            <person name="Haag K.L."/>
            <person name="Ebert D."/>
        </authorList>
    </citation>
    <scope>NUCLEOTIDE SEQUENCE [LARGE SCALE GENOMIC DNA]</scope>
    <source>
        <strain evidence="1">BE-OM-2</strain>
    </source>
</reference>
<gene>
    <name evidence="1" type="ORF">CWI36_0954p0010</name>
</gene>